<dbReference type="Pfam" id="PF00512">
    <property type="entry name" value="HisKA"/>
    <property type="match status" value="1"/>
</dbReference>
<dbReference type="Pfam" id="PF02518">
    <property type="entry name" value="HATPase_c"/>
    <property type="match status" value="1"/>
</dbReference>
<dbReference type="CDD" id="cd00082">
    <property type="entry name" value="HisKA"/>
    <property type="match status" value="1"/>
</dbReference>
<evidence type="ECO:0000256" key="2">
    <source>
        <dbReference type="ARBA" id="ARBA00004236"/>
    </source>
</evidence>
<dbReference type="GO" id="GO:0005886">
    <property type="term" value="C:plasma membrane"/>
    <property type="evidence" value="ECO:0007669"/>
    <property type="project" value="UniProtKB-SubCell"/>
</dbReference>
<organism evidence="14 15">
    <name type="scientific">Georgenia ruanii</name>
    <dbReference type="NCBI Taxonomy" id="348442"/>
    <lineage>
        <taxon>Bacteria</taxon>
        <taxon>Bacillati</taxon>
        <taxon>Actinomycetota</taxon>
        <taxon>Actinomycetes</taxon>
        <taxon>Micrococcales</taxon>
        <taxon>Bogoriellaceae</taxon>
        <taxon>Georgenia</taxon>
    </lineage>
</organism>
<dbReference type="SUPFAM" id="SSF158472">
    <property type="entry name" value="HAMP domain-like"/>
    <property type="match status" value="1"/>
</dbReference>
<dbReference type="PROSITE" id="PS50109">
    <property type="entry name" value="HIS_KIN"/>
    <property type="match status" value="1"/>
</dbReference>
<dbReference type="SMART" id="SM00304">
    <property type="entry name" value="HAMP"/>
    <property type="match status" value="1"/>
</dbReference>
<feature type="domain" description="HAMP" evidence="13">
    <location>
        <begin position="178"/>
        <end position="231"/>
    </location>
</feature>
<dbReference type="InterPro" id="IPR036097">
    <property type="entry name" value="HisK_dim/P_sf"/>
</dbReference>
<evidence type="ECO:0000256" key="1">
    <source>
        <dbReference type="ARBA" id="ARBA00000085"/>
    </source>
</evidence>
<keyword evidence="10 11" id="KW-0472">Membrane</keyword>
<dbReference type="SUPFAM" id="SSF47384">
    <property type="entry name" value="Homodimeric domain of signal transducing histidine kinase"/>
    <property type="match status" value="1"/>
</dbReference>
<dbReference type="SUPFAM" id="SSF55874">
    <property type="entry name" value="ATPase domain of HSP90 chaperone/DNA topoisomerase II/histidine kinase"/>
    <property type="match status" value="1"/>
</dbReference>
<comment type="caution">
    <text evidence="14">The sequence shown here is derived from an EMBL/GenBank/DDBJ whole genome shotgun (WGS) entry which is preliminary data.</text>
</comment>
<keyword evidence="9" id="KW-0902">Two-component regulatory system</keyword>
<evidence type="ECO:0000313" key="15">
    <source>
        <dbReference type="Proteomes" id="UP000429644"/>
    </source>
</evidence>
<dbReference type="Pfam" id="PF00672">
    <property type="entry name" value="HAMP"/>
    <property type="match status" value="1"/>
</dbReference>
<dbReference type="CDD" id="cd06225">
    <property type="entry name" value="HAMP"/>
    <property type="match status" value="1"/>
</dbReference>
<dbReference type="Gene3D" id="1.10.287.130">
    <property type="match status" value="1"/>
</dbReference>
<dbReference type="AlphaFoldDB" id="A0A7J9V2J2"/>
<sequence>VRKGGLGVRAVITLVATAVVAVILAAAGIALTMLLRHALTTGIESAARERAEYVASLVDTPLPTSVVDAVSEGRTLAQVLDPDGRVLAASHDIEGLPAMRSPVSTPQASTIPAMPAEGGEPYRVVALPAGTPQAPRTVLVAMPLTPVVRVVGETSRLTWAILPAVLALAGLVTWLAVGHALAPVERIRRKAATIGAGDLSQRVPLPRAHDELRRLAETMNSMLSRIETAHERQRHFVSDASHELRSPLANEQALVEVALTRQDLDLWQEVGRDLQTEQARMRRLVDDLLLLARLDGQVPVPRREVDLDDVVHEQAARLRRLGRVRVDVAPLPALRVLGDVDQLGQVVRNLVDNAARHARTTVTVSLRQRQGEAVLRVGDDGAGVPPDQRERIFDRFTRLDEARGRDHGGSGLGLAISRAIAAAHGGSLVLADAAGPGAVFELRLPLLVDATGAEPETSKAPGRASARRGP</sequence>
<dbReference type="EC" id="2.7.13.3" evidence="3"/>
<protein>
    <recommendedName>
        <fullName evidence="3">histidine kinase</fullName>
        <ecNumber evidence="3">2.7.13.3</ecNumber>
    </recommendedName>
</protein>
<evidence type="ECO:0000256" key="10">
    <source>
        <dbReference type="ARBA" id="ARBA00023136"/>
    </source>
</evidence>
<keyword evidence="4" id="KW-0597">Phosphoprotein</keyword>
<evidence type="ECO:0000256" key="4">
    <source>
        <dbReference type="ARBA" id="ARBA00022553"/>
    </source>
</evidence>
<dbReference type="Gene3D" id="3.30.565.10">
    <property type="entry name" value="Histidine kinase-like ATPase, C-terminal domain"/>
    <property type="match status" value="1"/>
</dbReference>
<evidence type="ECO:0000256" key="9">
    <source>
        <dbReference type="ARBA" id="ARBA00023012"/>
    </source>
</evidence>
<keyword evidence="15" id="KW-1185">Reference proteome</keyword>
<keyword evidence="5" id="KW-0808">Transferase</keyword>
<feature type="domain" description="Histidine kinase" evidence="12">
    <location>
        <begin position="239"/>
        <end position="448"/>
    </location>
</feature>
<feature type="transmembrane region" description="Helical" evidence="11">
    <location>
        <begin position="12"/>
        <end position="35"/>
    </location>
</feature>
<dbReference type="PROSITE" id="PS50885">
    <property type="entry name" value="HAMP"/>
    <property type="match status" value="1"/>
</dbReference>
<reference evidence="14 15" key="1">
    <citation type="submission" date="2019-10" db="EMBL/GenBank/DDBJ databases">
        <title>Georgenia wutianyii sp. nov. and Georgenia yuyongxinii sp. nov. isolated from plateau pika (Ochotona curzoniae) in the Qinghai-Tibet plateau of China.</title>
        <authorList>
            <person name="Tian Z."/>
        </authorList>
    </citation>
    <scope>NUCLEOTIDE SEQUENCE [LARGE SCALE GENOMIC DNA]</scope>
    <source>
        <strain evidence="14 15">JCM 15130</strain>
    </source>
</reference>
<dbReference type="InterPro" id="IPR003660">
    <property type="entry name" value="HAMP_dom"/>
</dbReference>
<keyword evidence="7" id="KW-0418">Kinase</keyword>
<dbReference type="InterPro" id="IPR036890">
    <property type="entry name" value="HATPase_C_sf"/>
</dbReference>
<accession>A0A7J9V2J2</accession>
<dbReference type="PRINTS" id="PR00344">
    <property type="entry name" value="BCTRLSENSOR"/>
</dbReference>
<comment type="subcellular location">
    <subcellularLocation>
        <location evidence="2">Cell membrane</location>
    </subcellularLocation>
</comment>
<dbReference type="SMART" id="SM00388">
    <property type="entry name" value="HisKA"/>
    <property type="match status" value="1"/>
</dbReference>
<dbReference type="Gene3D" id="6.10.340.10">
    <property type="match status" value="1"/>
</dbReference>
<dbReference type="PANTHER" id="PTHR45436">
    <property type="entry name" value="SENSOR HISTIDINE KINASE YKOH"/>
    <property type="match status" value="1"/>
</dbReference>
<keyword evidence="6 11" id="KW-0812">Transmembrane</keyword>
<evidence type="ECO:0000256" key="6">
    <source>
        <dbReference type="ARBA" id="ARBA00022692"/>
    </source>
</evidence>
<dbReference type="InterPro" id="IPR003594">
    <property type="entry name" value="HATPase_dom"/>
</dbReference>
<evidence type="ECO:0000259" key="12">
    <source>
        <dbReference type="PROSITE" id="PS50109"/>
    </source>
</evidence>
<dbReference type="InterPro" id="IPR003661">
    <property type="entry name" value="HisK_dim/P_dom"/>
</dbReference>
<feature type="non-terminal residue" evidence="14">
    <location>
        <position position="1"/>
    </location>
</feature>
<evidence type="ECO:0000256" key="7">
    <source>
        <dbReference type="ARBA" id="ARBA00022777"/>
    </source>
</evidence>
<proteinExistence type="predicted"/>
<evidence type="ECO:0000256" key="8">
    <source>
        <dbReference type="ARBA" id="ARBA00022989"/>
    </source>
</evidence>
<dbReference type="InterPro" id="IPR004358">
    <property type="entry name" value="Sig_transdc_His_kin-like_C"/>
</dbReference>
<dbReference type="GO" id="GO:0000155">
    <property type="term" value="F:phosphorelay sensor kinase activity"/>
    <property type="evidence" value="ECO:0007669"/>
    <property type="project" value="InterPro"/>
</dbReference>
<keyword evidence="8 11" id="KW-1133">Transmembrane helix</keyword>
<dbReference type="PANTHER" id="PTHR45436:SF5">
    <property type="entry name" value="SENSOR HISTIDINE KINASE TRCS"/>
    <property type="match status" value="1"/>
</dbReference>
<evidence type="ECO:0000256" key="3">
    <source>
        <dbReference type="ARBA" id="ARBA00012438"/>
    </source>
</evidence>
<dbReference type="EMBL" id="WHPD01003434">
    <property type="protein sequence ID" value="MPV90164.1"/>
    <property type="molecule type" value="Genomic_DNA"/>
</dbReference>
<evidence type="ECO:0000256" key="5">
    <source>
        <dbReference type="ARBA" id="ARBA00022679"/>
    </source>
</evidence>
<comment type="catalytic activity">
    <reaction evidence="1">
        <text>ATP + protein L-histidine = ADP + protein N-phospho-L-histidine.</text>
        <dbReference type="EC" id="2.7.13.3"/>
    </reaction>
</comment>
<feature type="transmembrane region" description="Helical" evidence="11">
    <location>
        <begin position="159"/>
        <end position="182"/>
    </location>
</feature>
<dbReference type="Proteomes" id="UP000429644">
    <property type="component" value="Unassembled WGS sequence"/>
</dbReference>
<dbReference type="InterPro" id="IPR005467">
    <property type="entry name" value="His_kinase_dom"/>
</dbReference>
<name>A0A7J9V2J2_9MICO</name>
<dbReference type="CDD" id="cd00075">
    <property type="entry name" value="HATPase"/>
    <property type="match status" value="1"/>
</dbReference>
<dbReference type="SMART" id="SM00387">
    <property type="entry name" value="HATPase_c"/>
    <property type="match status" value="1"/>
</dbReference>
<evidence type="ECO:0000256" key="11">
    <source>
        <dbReference type="SAM" id="Phobius"/>
    </source>
</evidence>
<evidence type="ECO:0000259" key="13">
    <source>
        <dbReference type="PROSITE" id="PS50885"/>
    </source>
</evidence>
<gene>
    <name evidence="14" type="ORF">GB882_15940</name>
</gene>
<dbReference type="InterPro" id="IPR050428">
    <property type="entry name" value="TCS_sensor_his_kinase"/>
</dbReference>
<evidence type="ECO:0000313" key="14">
    <source>
        <dbReference type="EMBL" id="MPV90164.1"/>
    </source>
</evidence>